<sequence>MGFLGLGITMLLVGVLLIALVTRVTARNIKLIGLALIFMGAAAALLIFALAGRYGLAAPAGALALWGMRAFLLARQIKATKQSGSAATQPAKSRMTRAEALDILGLEEGASGEAIEAAYKALIVKNHPDQGGTDWLAARLNEARDILLDK</sequence>
<proteinExistence type="inferred from homology"/>
<keyword evidence="4 6" id="KW-0472">Membrane</keyword>
<dbReference type="PANTHER" id="PTHR12763">
    <property type="match status" value="1"/>
</dbReference>
<accession>A0A937HD81</accession>
<dbReference type="CDD" id="cd06257">
    <property type="entry name" value="DnaJ"/>
    <property type="match status" value="1"/>
</dbReference>
<reference evidence="8" key="1">
    <citation type="submission" date="2020-10" db="EMBL/GenBank/DDBJ databases">
        <title>Microbiome of the Black Sea water column analyzed by genome centric metagenomics.</title>
        <authorList>
            <person name="Cabello-Yeves P.J."/>
            <person name="Callieri C."/>
            <person name="Picazo A."/>
            <person name="Mehrshad M."/>
            <person name="Haro-Moreno J.M."/>
            <person name="Roda-Garcia J."/>
            <person name="Dzembekova N."/>
            <person name="Slabakova V."/>
            <person name="Slabakova N."/>
            <person name="Moncheva S."/>
            <person name="Rodriguez-Valera F."/>
        </authorList>
    </citation>
    <scope>NUCLEOTIDE SEQUENCE</scope>
    <source>
        <strain evidence="8">BS307-5m-G5</strain>
    </source>
</reference>
<feature type="transmembrane region" description="Helical" evidence="6">
    <location>
        <begin position="6"/>
        <end position="24"/>
    </location>
</feature>
<keyword evidence="2 6" id="KW-0812">Transmembrane</keyword>
<feature type="domain" description="J" evidence="7">
    <location>
        <begin position="99"/>
        <end position="150"/>
    </location>
</feature>
<feature type="transmembrane region" description="Helical" evidence="6">
    <location>
        <begin position="31"/>
        <end position="50"/>
    </location>
</feature>
<dbReference type="GO" id="GO:0016020">
    <property type="term" value="C:membrane"/>
    <property type="evidence" value="ECO:0007669"/>
    <property type="project" value="UniProtKB-SubCell"/>
</dbReference>
<dbReference type="InterPro" id="IPR001623">
    <property type="entry name" value="DnaJ_domain"/>
</dbReference>
<protein>
    <submittedName>
        <fullName evidence="8">Aconitate hydratase</fullName>
    </submittedName>
</protein>
<dbReference type="AlphaFoldDB" id="A0A937HD81"/>
<gene>
    <name evidence="8" type="ORF">ISQ19_03070</name>
</gene>
<comment type="caution">
    <text evidence="8">The sequence shown here is derived from an EMBL/GenBank/DDBJ whole genome shotgun (WGS) entry which is preliminary data.</text>
</comment>
<evidence type="ECO:0000256" key="2">
    <source>
        <dbReference type="ARBA" id="ARBA00022692"/>
    </source>
</evidence>
<dbReference type="PANTHER" id="PTHR12763:SF28">
    <property type="entry name" value="GEO10507P1-RELATED"/>
    <property type="match status" value="1"/>
</dbReference>
<dbReference type="EMBL" id="JADHOK010000026">
    <property type="protein sequence ID" value="MBL6761659.1"/>
    <property type="molecule type" value="Genomic_DNA"/>
</dbReference>
<comment type="similarity">
    <text evidence="5">Belongs to the TIM14 family.</text>
</comment>
<evidence type="ECO:0000256" key="4">
    <source>
        <dbReference type="ARBA" id="ARBA00023136"/>
    </source>
</evidence>
<feature type="transmembrane region" description="Helical" evidence="6">
    <location>
        <begin position="56"/>
        <end position="74"/>
    </location>
</feature>
<dbReference type="PROSITE" id="PS50076">
    <property type="entry name" value="DNAJ_2"/>
    <property type="match status" value="1"/>
</dbReference>
<organism evidence="8 9">
    <name type="scientific">PS1 clade bacterium</name>
    <dbReference type="NCBI Taxonomy" id="2175152"/>
    <lineage>
        <taxon>Bacteria</taxon>
        <taxon>Pseudomonadati</taxon>
        <taxon>Pseudomonadota</taxon>
        <taxon>Alphaproteobacteria</taxon>
        <taxon>PS1 clade</taxon>
    </lineage>
</organism>
<evidence type="ECO:0000313" key="8">
    <source>
        <dbReference type="EMBL" id="MBL6761659.1"/>
    </source>
</evidence>
<keyword evidence="3 6" id="KW-1133">Transmembrane helix</keyword>
<evidence type="ECO:0000256" key="1">
    <source>
        <dbReference type="ARBA" id="ARBA00004167"/>
    </source>
</evidence>
<evidence type="ECO:0000313" key="9">
    <source>
        <dbReference type="Proteomes" id="UP000785783"/>
    </source>
</evidence>
<evidence type="ECO:0000259" key="7">
    <source>
        <dbReference type="PROSITE" id="PS50076"/>
    </source>
</evidence>
<evidence type="ECO:0000256" key="6">
    <source>
        <dbReference type="SAM" id="Phobius"/>
    </source>
</evidence>
<comment type="subcellular location">
    <subcellularLocation>
        <location evidence="1">Membrane</location>
        <topology evidence="1">Single-pass membrane protein</topology>
    </subcellularLocation>
</comment>
<dbReference type="Gene3D" id="1.10.287.110">
    <property type="entry name" value="DnaJ domain"/>
    <property type="match status" value="1"/>
</dbReference>
<evidence type="ECO:0000256" key="5">
    <source>
        <dbReference type="ARBA" id="ARBA00038105"/>
    </source>
</evidence>
<dbReference type="Proteomes" id="UP000785783">
    <property type="component" value="Unassembled WGS sequence"/>
</dbReference>
<evidence type="ECO:0000256" key="3">
    <source>
        <dbReference type="ARBA" id="ARBA00022989"/>
    </source>
</evidence>
<name>A0A937HD81_9PROT</name>
<dbReference type="SUPFAM" id="SSF46565">
    <property type="entry name" value="Chaperone J-domain"/>
    <property type="match status" value="1"/>
</dbReference>
<dbReference type="InterPro" id="IPR036869">
    <property type="entry name" value="J_dom_sf"/>
</dbReference>